<evidence type="ECO:0000259" key="1">
    <source>
        <dbReference type="PROSITE" id="PS50126"/>
    </source>
</evidence>
<feature type="domain" description="S1 motif" evidence="1">
    <location>
        <begin position="16"/>
        <end position="86"/>
    </location>
</feature>
<dbReference type="InterPro" id="IPR003029">
    <property type="entry name" value="S1_domain"/>
</dbReference>
<dbReference type="GO" id="GO:0005840">
    <property type="term" value="C:ribosome"/>
    <property type="evidence" value="ECO:0007669"/>
    <property type="project" value="UniProtKB-KW"/>
</dbReference>
<keyword evidence="2" id="KW-0687">Ribonucleoprotein</keyword>
<keyword evidence="2" id="KW-0689">Ribosomal protein</keyword>
<sequence>MNNNNKKYNEQVNSRICVWEGTITSYTSKHVIVTLQNNEQGICPLWDLSEVTPFQNMSQRFPVNAKLDFMVLFFDKKNNQYVLSYKLIHPFEIKNKTRNYPTLSHDRSLRRFVNGLVGI</sequence>
<evidence type="ECO:0000313" key="2">
    <source>
        <dbReference type="EMBL" id="KEZ22657.1"/>
    </source>
</evidence>
<gene>
    <name evidence="2" type="primary">rpsA</name>
    <name evidence="2" type="ORF">UDIV_5440</name>
</gene>
<evidence type="ECO:0000313" key="3">
    <source>
        <dbReference type="Proteomes" id="UP000028537"/>
    </source>
</evidence>
<comment type="caution">
    <text evidence="2">The sequence shown here is derived from an EMBL/GenBank/DDBJ whole genome shotgun (WGS) entry which is preliminary data.</text>
</comment>
<dbReference type="RefSeq" id="WP_156021875.1">
    <property type="nucleotide sequence ID" value="NZ_JFDP01000066.1"/>
</dbReference>
<proteinExistence type="predicted"/>
<dbReference type="Proteomes" id="UP000028537">
    <property type="component" value="Unassembled WGS sequence"/>
</dbReference>
<dbReference type="GO" id="GO:0003676">
    <property type="term" value="F:nucleic acid binding"/>
    <property type="evidence" value="ECO:0007669"/>
    <property type="project" value="InterPro"/>
</dbReference>
<dbReference type="PROSITE" id="PS50126">
    <property type="entry name" value="S1"/>
    <property type="match status" value="1"/>
</dbReference>
<accession>A0A084EXG5</accession>
<reference evidence="2 3" key="1">
    <citation type="submission" date="2014-02" db="EMBL/GenBank/DDBJ databases">
        <title>Genome sequence of Ureaplasma diversum strain 246.</title>
        <authorList>
            <person name="Sirand-Pugnet P."/>
            <person name="Breton M."/>
            <person name="Dordet-Frisoni E."/>
            <person name="Baranowski E."/>
            <person name="Barre A."/>
            <person name="Couture C."/>
            <person name="Dupuy V."/>
            <person name="Gaurivaud P."/>
            <person name="Jacob D."/>
            <person name="Lemaitre C."/>
            <person name="Manso-Silvan L."/>
            <person name="Nikolski M."/>
            <person name="Nouvel L.-X."/>
            <person name="Poumarat F."/>
            <person name="Tardy F."/>
            <person name="Thebault P."/>
            <person name="Theil S."/>
            <person name="Citti C."/>
            <person name="Thiaucourt F."/>
            <person name="Blanchard A."/>
        </authorList>
    </citation>
    <scope>NUCLEOTIDE SEQUENCE [LARGE SCALE GENOMIC DNA]</scope>
    <source>
        <strain evidence="2 3">NCTC 246</strain>
    </source>
</reference>
<dbReference type="Gene3D" id="2.40.50.140">
    <property type="entry name" value="Nucleic acid-binding proteins"/>
    <property type="match status" value="1"/>
</dbReference>
<dbReference type="OrthoDB" id="397858at2"/>
<dbReference type="SUPFAM" id="SSF50249">
    <property type="entry name" value="Nucleic acid-binding proteins"/>
    <property type="match status" value="1"/>
</dbReference>
<name>A0A084EXG5_9BACT</name>
<keyword evidence="3" id="KW-1185">Reference proteome</keyword>
<dbReference type="AlphaFoldDB" id="A0A084EXG5"/>
<protein>
    <submittedName>
        <fullName evidence="2">30S ribosomal protein S1</fullName>
    </submittedName>
</protein>
<dbReference type="EMBL" id="JFDP01000066">
    <property type="protein sequence ID" value="KEZ22657.1"/>
    <property type="molecule type" value="Genomic_DNA"/>
</dbReference>
<dbReference type="InterPro" id="IPR012340">
    <property type="entry name" value="NA-bd_OB-fold"/>
</dbReference>
<organism evidence="2 3">
    <name type="scientific">Ureaplasma diversum NCTC 246</name>
    <dbReference type="NCBI Taxonomy" id="1188241"/>
    <lineage>
        <taxon>Bacteria</taxon>
        <taxon>Bacillati</taxon>
        <taxon>Mycoplasmatota</taxon>
        <taxon>Mycoplasmoidales</taxon>
        <taxon>Mycoplasmoidaceae</taxon>
        <taxon>Ureaplasma</taxon>
    </lineage>
</organism>